<organism evidence="1 2">
    <name type="scientific">Rhizobium leguminosarum bv. trifolii</name>
    <dbReference type="NCBI Taxonomy" id="386"/>
    <lineage>
        <taxon>Bacteria</taxon>
        <taxon>Pseudomonadati</taxon>
        <taxon>Pseudomonadota</taxon>
        <taxon>Alphaproteobacteria</taxon>
        <taxon>Hyphomicrobiales</taxon>
        <taxon>Rhizobiaceae</taxon>
        <taxon>Rhizobium/Agrobacterium group</taxon>
        <taxon>Rhizobium</taxon>
    </lineage>
</organism>
<reference evidence="1 2" key="1">
    <citation type="submission" date="2017-03" db="EMBL/GenBank/DDBJ databases">
        <title>Genome analysis of Rhizobial strains effectives or ineffectives for nitrogen fixation isolated from bean seeds.</title>
        <authorList>
            <person name="Peralta H."/>
            <person name="Aguilar-Vera A."/>
            <person name="Mora Y."/>
            <person name="Vargas-Lagunas C."/>
            <person name="Girard L."/>
            <person name="Mora J."/>
        </authorList>
    </citation>
    <scope>NUCLEOTIDE SEQUENCE [LARGE SCALE GENOMIC DNA]</scope>
    <source>
        <strain evidence="1 2">CCGM5</strain>
    </source>
</reference>
<gene>
    <name evidence="1" type="ORF">B5K10_22390</name>
</gene>
<comment type="caution">
    <text evidence="1">The sequence shown here is derived from an EMBL/GenBank/DDBJ whole genome shotgun (WGS) entry which is preliminary data.</text>
</comment>
<dbReference type="EMBL" id="NAOO01000028">
    <property type="protein sequence ID" value="RFB87383.1"/>
    <property type="molecule type" value="Genomic_DNA"/>
</dbReference>
<protein>
    <submittedName>
        <fullName evidence="1">Uncharacterized protein</fullName>
    </submittedName>
</protein>
<dbReference type="Proteomes" id="UP000256748">
    <property type="component" value="Unassembled WGS sequence"/>
</dbReference>
<accession>A0A3E1B7K2</accession>
<proteinExistence type="predicted"/>
<sequence length="79" mass="8588">MFISVISAEGDGQMWVNSDHIIAVRQPSSAGPNECVLECVAFKEGPSSIKLNMSVGWVISLIEQASLRSQRAARRRTAV</sequence>
<dbReference type="RefSeq" id="WP_116275111.1">
    <property type="nucleotide sequence ID" value="NZ_KZ859523.1"/>
</dbReference>
<evidence type="ECO:0000313" key="2">
    <source>
        <dbReference type="Proteomes" id="UP000256748"/>
    </source>
</evidence>
<evidence type="ECO:0000313" key="1">
    <source>
        <dbReference type="EMBL" id="RFB87383.1"/>
    </source>
</evidence>
<dbReference type="AlphaFoldDB" id="A0A3E1B7K2"/>
<name>A0A3E1B7K2_RHILT</name>